<dbReference type="Pfam" id="PF00106">
    <property type="entry name" value="adh_short"/>
    <property type="match status" value="1"/>
</dbReference>
<reference evidence="3 4" key="1">
    <citation type="submission" date="2022-09" db="EMBL/GenBank/DDBJ databases">
        <authorList>
            <person name="Palmer J.M."/>
        </authorList>
    </citation>
    <scope>NUCLEOTIDE SEQUENCE [LARGE SCALE GENOMIC DNA]</scope>
    <source>
        <strain evidence="3 4">DSM 7382</strain>
    </source>
</reference>
<organism evidence="3 4">
    <name type="scientific">Cerrena zonata</name>
    <dbReference type="NCBI Taxonomy" id="2478898"/>
    <lineage>
        <taxon>Eukaryota</taxon>
        <taxon>Fungi</taxon>
        <taxon>Dikarya</taxon>
        <taxon>Basidiomycota</taxon>
        <taxon>Agaricomycotina</taxon>
        <taxon>Agaricomycetes</taxon>
        <taxon>Polyporales</taxon>
        <taxon>Cerrenaceae</taxon>
        <taxon>Cerrena</taxon>
    </lineage>
</organism>
<dbReference type="PANTHER" id="PTHR24321:SF8">
    <property type="entry name" value="ESTRADIOL 17-BETA-DEHYDROGENASE 8-RELATED"/>
    <property type="match status" value="1"/>
</dbReference>
<gene>
    <name evidence="3" type="ORF">QCA50_016086</name>
</gene>
<dbReference type="PANTHER" id="PTHR24321">
    <property type="entry name" value="DEHYDROGENASES, SHORT CHAIN"/>
    <property type="match status" value="1"/>
</dbReference>
<dbReference type="CDD" id="cd05233">
    <property type="entry name" value="SDR_c"/>
    <property type="match status" value="1"/>
</dbReference>
<dbReference type="Gene3D" id="3.40.50.720">
    <property type="entry name" value="NAD(P)-binding Rossmann-like Domain"/>
    <property type="match status" value="1"/>
</dbReference>
<accession>A0AAW0FTA9</accession>
<dbReference type="EMBL" id="JASBNA010000046">
    <property type="protein sequence ID" value="KAK7680778.1"/>
    <property type="molecule type" value="Genomic_DNA"/>
</dbReference>
<protein>
    <submittedName>
        <fullName evidence="3">Uncharacterized protein</fullName>
    </submittedName>
</protein>
<sequence length="270" mass="29164">MDLGLKDVHVLVTGAGSGIGLETARLYLMLGAKVSAHYRSRSVALEGLASEFNKDRIACLQADLQTEDAVTRVFSEAITAFGPVQIVVINHGYYLNDYVPVIDMELDQWNSTIATDLTSPFLVSREFLRNLKTANEVTKDKAAMVLVGSTAGKYGEHGHADYAASKSAIMYGLTLSLKNEIVKIAPKARVNCIAPGWVNTPMAADAMKDPETVYQALATTPLKKVAQATDIAWQIAMVSSVTVSGHVTGQVIMVEGGMEGRLLNRREDMT</sequence>
<keyword evidence="2" id="KW-0560">Oxidoreductase</keyword>
<dbReference type="Proteomes" id="UP001385951">
    <property type="component" value="Unassembled WGS sequence"/>
</dbReference>
<evidence type="ECO:0000256" key="2">
    <source>
        <dbReference type="ARBA" id="ARBA00023002"/>
    </source>
</evidence>
<dbReference type="SUPFAM" id="SSF51735">
    <property type="entry name" value="NAD(P)-binding Rossmann-fold domains"/>
    <property type="match status" value="1"/>
</dbReference>
<comment type="similarity">
    <text evidence="1">Belongs to the short-chain dehydrogenases/reductases (SDR) family.</text>
</comment>
<dbReference type="GO" id="GO:0016491">
    <property type="term" value="F:oxidoreductase activity"/>
    <property type="evidence" value="ECO:0007669"/>
    <property type="project" value="UniProtKB-KW"/>
</dbReference>
<evidence type="ECO:0000256" key="1">
    <source>
        <dbReference type="ARBA" id="ARBA00006484"/>
    </source>
</evidence>
<comment type="caution">
    <text evidence="3">The sequence shown here is derived from an EMBL/GenBank/DDBJ whole genome shotgun (WGS) entry which is preliminary data.</text>
</comment>
<name>A0AAW0FTA9_9APHY</name>
<evidence type="ECO:0000313" key="3">
    <source>
        <dbReference type="EMBL" id="KAK7680778.1"/>
    </source>
</evidence>
<dbReference type="InterPro" id="IPR036291">
    <property type="entry name" value="NAD(P)-bd_dom_sf"/>
</dbReference>
<evidence type="ECO:0000313" key="4">
    <source>
        <dbReference type="Proteomes" id="UP001385951"/>
    </source>
</evidence>
<dbReference type="AlphaFoldDB" id="A0AAW0FTA9"/>
<keyword evidence="4" id="KW-1185">Reference proteome</keyword>
<dbReference type="InterPro" id="IPR002347">
    <property type="entry name" value="SDR_fam"/>
</dbReference>
<dbReference type="PRINTS" id="PR00081">
    <property type="entry name" value="GDHRDH"/>
</dbReference>
<proteinExistence type="inferred from homology"/>